<dbReference type="CDD" id="cd00268">
    <property type="entry name" value="DEADc"/>
    <property type="match status" value="1"/>
</dbReference>
<evidence type="ECO:0000256" key="3">
    <source>
        <dbReference type="ARBA" id="ARBA00022801"/>
    </source>
</evidence>
<feature type="region of interest" description="Disordered" evidence="8">
    <location>
        <begin position="436"/>
        <end position="465"/>
    </location>
</feature>
<dbReference type="Pfam" id="PF03880">
    <property type="entry name" value="DbpA"/>
    <property type="match status" value="1"/>
</dbReference>
<dbReference type="GO" id="GO:0005524">
    <property type="term" value="F:ATP binding"/>
    <property type="evidence" value="ECO:0007669"/>
    <property type="project" value="UniProtKB-KW"/>
</dbReference>
<dbReference type="EC" id="3.6.4.13" evidence="1"/>
<sequence>MQTFIESGLRPELLESIEKIGFVMPTPIQAQTIPFILNSDNDLVAMAQTGTGKTAAFGLPVLHKMDQSTRGIQAIILCPTRELCLQITSDLKSFATGLPYSIVPVYGGAPIFSQIAAIQRRCDIVVGTPGRVNDMIRRNKLDLSSIRFLVLDEADEMLKMGFKEDMDAIMAETPEEKQTLLFSATMPPDIARMAGKHMHSPKTISVSRQDISNKDIDHEFVVTAPQNSYEALRRIADINPDIYGIVFCRTRQETKDIADKLMSDGYNADALHGDLSQSQRDYVMGRFRNKSLQILVATDVAARGLDVDNLTHVIHYHLPDDSENYIHRSGRTGRAGRKGVSIAILAPSETRRLSMLEKQTGRKIVKRDIPSGEQVFELRLRNYLSELAATGKAQFDLEKYSEVISETLNGMSREELIEKLIARQFNSLHEVYSGAQDLNKGEERRSRSERNSDRSGDRSSDRNAGRRTKFGRYIINLGARNNIRPEQIISLINKQTPNQKISIGKIDIQGKVSVFEADSSHESQLIKGFKKARFNGMAVTVVPMDQSPVYSGRRSRTR</sequence>
<reference evidence="12" key="1">
    <citation type="submission" date="2022-05" db="EMBL/GenBank/DDBJ databases">
        <authorList>
            <person name="Sun X."/>
        </authorList>
    </citation>
    <scope>NUCLEOTIDE SEQUENCE</scope>
    <source>
        <strain evidence="12">Ai-910</strain>
    </source>
</reference>
<dbReference type="EMBL" id="CP098400">
    <property type="protein sequence ID" value="URW80562.1"/>
    <property type="molecule type" value="Genomic_DNA"/>
</dbReference>
<feature type="domain" description="Helicase ATP-binding" evidence="9">
    <location>
        <begin position="34"/>
        <end position="204"/>
    </location>
</feature>
<dbReference type="InterPro" id="IPR012677">
    <property type="entry name" value="Nucleotide-bd_a/b_plait_sf"/>
</dbReference>
<protein>
    <recommendedName>
        <fullName evidence="1">RNA helicase</fullName>
        <ecNumber evidence="1">3.6.4.13</ecNumber>
    </recommendedName>
</protein>
<dbReference type="PROSITE" id="PS51194">
    <property type="entry name" value="HELICASE_CTER"/>
    <property type="match status" value="1"/>
</dbReference>
<accession>A0A9J6ZRT2</accession>
<dbReference type="InterPro" id="IPR044742">
    <property type="entry name" value="DEAD/DEAH_RhlB"/>
</dbReference>
<dbReference type="GO" id="GO:0003723">
    <property type="term" value="F:RNA binding"/>
    <property type="evidence" value="ECO:0007669"/>
    <property type="project" value="TreeGrafter"/>
</dbReference>
<feature type="domain" description="DEAD-box RNA helicase Q" evidence="11">
    <location>
        <begin position="2"/>
        <end position="30"/>
    </location>
</feature>
<dbReference type="AlphaFoldDB" id="A0A9J6ZRT2"/>
<proteinExistence type="inferred from homology"/>
<dbReference type="InterPro" id="IPR014001">
    <property type="entry name" value="Helicase_ATP-bd"/>
</dbReference>
<keyword evidence="4 7" id="KW-0347">Helicase</keyword>
<dbReference type="InterPro" id="IPR050547">
    <property type="entry name" value="DEAD_box_RNA_helicases"/>
</dbReference>
<dbReference type="Pfam" id="PF00270">
    <property type="entry name" value="DEAD"/>
    <property type="match status" value="1"/>
</dbReference>
<dbReference type="RefSeq" id="WP_250724870.1">
    <property type="nucleotide sequence ID" value="NZ_CP098400.1"/>
</dbReference>
<feature type="short sequence motif" description="Q motif" evidence="6">
    <location>
        <begin position="2"/>
        <end position="30"/>
    </location>
</feature>
<dbReference type="InterPro" id="IPR014014">
    <property type="entry name" value="RNA_helicase_DEAD_Q_motif"/>
</dbReference>
<dbReference type="SMART" id="SM00487">
    <property type="entry name" value="DEXDc"/>
    <property type="match status" value="1"/>
</dbReference>
<evidence type="ECO:0000256" key="8">
    <source>
        <dbReference type="SAM" id="MobiDB-lite"/>
    </source>
</evidence>
<dbReference type="Proteomes" id="UP001056426">
    <property type="component" value="Chromosome"/>
</dbReference>
<evidence type="ECO:0000259" key="9">
    <source>
        <dbReference type="PROSITE" id="PS51192"/>
    </source>
</evidence>
<dbReference type="SUPFAM" id="SSF52540">
    <property type="entry name" value="P-loop containing nucleoside triphosphate hydrolases"/>
    <property type="match status" value="1"/>
</dbReference>
<dbReference type="GO" id="GO:0003724">
    <property type="term" value="F:RNA helicase activity"/>
    <property type="evidence" value="ECO:0007669"/>
    <property type="project" value="UniProtKB-EC"/>
</dbReference>
<evidence type="ECO:0000256" key="2">
    <source>
        <dbReference type="ARBA" id="ARBA00022741"/>
    </source>
</evidence>
<dbReference type="PANTHER" id="PTHR47963">
    <property type="entry name" value="DEAD-BOX ATP-DEPENDENT RNA HELICASE 47, MITOCHONDRIAL"/>
    <property type="match status" value="1"/>
</dbReference>
<evidence type="ECO:0000256" key="1">
    <source>
        <dbReference type="ARBA" id="ARBA00012552"/>
    </source>
</evidence>
<evidence type="ECO:0000259" key="10">
    <source>
        <dbReference type="PROSITE" id="PS51194"/>
    </source>
</evidence>
<dbReference type="PROSITE" id="PS51195">
    <property type="entry name" value="Q_MOTIF"/>
    <property type="match status" value="1"/>
</dbReference>
<keyword evidence="2 7" id="KW-0547">Nucleotide-binding</keyword>
<comment type="similarity">
    <text evidence="7">Belongs to the DEAD box helicase family.</text>
</comment>
<evidence type="ECO:0000313" key="13">
    <source>
        <dbReference type="Proteomes" id="UP001056426"/>
    </source>
</evidence>
<dbReference type="CDD" id="cd18787">
    <property type="entry name" value="SF2_C_DEAD"/>
    <property type="match status" value="1"/>
</dbReference>
<feature type="domain" description="Helicase C-terminal" evidence="10">
    <location>
        <begin position="215"/>
        <end position="384"/>
    </location>
</feature>
<evidence type="ECO:0000256" key="5">
    <source>
        <dbReference type="ARBA" id="ARBA00022840"/>
    </source>
</evidence>
<dbReference type="InterPro" id="IPR027417">
    <property type="entry name" value="P-loop_NTPase"/>
</dbReference>
<name>A0A9J6ZRT2_9BACT</name>
<dbReference type="GO" id="GO:0016787">
    <property type="term" value="F:hydrolase activity"/>
    <property type="evidence" value="ECO:0007669"/>
    <property type="project" value="UniProtKB-KW"/>
</dbReference>
<dbReference type="Gene3D" id="3.40.50.300">
    <property type="entry name" value="P-loop containing nucleotide triphosphate hydrolases"/>
    <property type="match status" value="2"/>
</dbReference>
<feature type="compositionally biased region" description="Basic and acidic residues" evidence="8">
    <location>
        <begin position="439"/>
        <end position="464"/>
    </location>
</feature>
<gene>
    <name evidence="12" type="ORF">M9189_04260</name>
</gene>
<dbReference type="InterPro" id="IPR001650">
    <property type="entry name" value="Helicase_C-like"/>
</dbReference>
<evidence type="ECO:0000256" key="7">
    <source>
        <dbReference type="RuleBase" id="RU000492"/>
    </source>
</evidence>
<organism evidence="12 13">
    <name type="scientific">Xiashengella succiniciproducens</name>
    <dbReference type="NCBI Taxonomy" id="2949635"/>
    <lineage>
        <taxon>Bacteria</taxon>
        <taxon>Pseudomonadati</taxon>
        <taxon>Bacteroidota</taxon>
        <taxon>Bacteroidia</taxon>
        <taxon>Marinilabiliales</taxon>
        <taxon>Marinilabiliaceae</taxon>
        <taxon>Xiashengella</taxon>
    </lineage>
</organism>
<dbReference type="PROSITE" id="PS51192">
    <property type="entry name" value="HELICASE_ATP_BIND_1"/>
    <property type="match status" value="1"/>
</dbReference>
<evidence type="ECO:0000256" key="4">
    <source>
        <dbReference type="ARBA" id="ARBA00022806"/>
    </source>
</evidence>
<dbReference type="PROSITE" id="PS00039">
    <property type="entry name" value="DEAD_ATP_HELICASE"/>
    <property type="match status" value="1"/>
</dbReference>
<evidence type="ECO:0000256" key="6">
    <source>
        <dbReference type="PROSITE-ProRule" id="PRU00552"/>
    </source>
</evidence>
<dbReference type="Pfam" id="PF00271">
    <property type="entry name" value="Helicase_C"/>
    <property type="match status" value="1"/>
</dbReference>
<evidence type="ECO:0000259" key="11">
    <source>
        <dbReference type="PROSITE" id="PS51195"/>
    </source>
</evidence>
<dbReference type="SMART" id="SM00490">
    <property type="entry name" value="HELICc"/>
    <property type="match status" value="1"/>
</dbReference>
<evidence type="ECO:0000313" key="12">
    <source>
        <dbReference type="EMBL" id="URW80562.1"/>
    </source>
</evidence>
<dbReference type="InterPro" id="IPR000629">
    <property type="entry name" value="RNA-helicase_DEAD-box_CS"/>
</dbReference>
<dbReference type="Gene3D" id="3.30.70.330">
    <property type="match status" value="1"/>
</dbReference>
<dbReference type="PANTHER" id="PTHR47963:SF8">
    <property type="entry name" value="ATP-DEPENDENT RNA HELICASE DEAD"/>
    <property type="match status" value="1"/>
</dbReference>
<keyword evidence="3 7" id="KW-0378">Hydrolase</keyword>
<dbReference type="InterPro" id="IPR005580">
    <property type="entry name" value="DbpA/CsdA_RNA-bd_dom"/>
</dbReference>
<dbReference type="CDD" id="cd12252">
    <property type="entry name" value="RRM_DbpA"/>
    <property type="match status" value="1"/>
</dbReference>
<reference evidence="12" key="2">
    <citation type="submission" date="2022-06" db="EMBL/GenBank/DDBJ databases">
        <title>Xiashengella guii gen. nov. sp. nov., a bacterium isolated form anaerobic digestion tank.</title>
        <authorList>
            <person name="Huang H."/>
        </authorList>
    </citation>
    <scope>NUCLEOTIDE SEQUENCE</scope>
    <source>
        <strain evidence="12">Ai-910</strain>
    </source>
</reference>
<keyword evidence="5 7" id="KW-0067">ATP-binding</keyword>
<keyword evidence="13" id="KW-1185">Reference proteome</keyword>
<dbReference type="InterPro" id="IPR011545">
    <property type="entry name" value="DEAD/DEAH_box_helicase_dom"/>
</dbReference>
<dbReference type="KEGG" id="alkq:M9189_04260"/>